<dbReference type="GO" id="GO:0031177">
    <property type="term" value="F:phosphopantetheine binding"/>
    <property type="evidence" value="ECO:0007669"/>
    <property type="project" value="InterPro"/>
</dbReference>
<dbReference type="Gene3D" id="2.30.38.10">
    <property type="entry name" value="Luciferase, Domain 3"/>
    <property type="match status" value="2"/>
</dbReference>
<dbReference type="PROSITE" id="PS00455">
    <property type="entry name" value="AMP_BINDING"/>
    <property type="match status" value="2"/>
</dbReference>
<dbReference type="InterPro" id="IPR010071">
    <property type="entry name" value="AA_adenyl_dom"/>
</dbReference>
<feature type="non-terminal residue" evidence="6">
    <location>
        <position position="1"/>
    </location>
</feature>
<dbReference type="Proteomes" id="UP000823405">
    <property type="component" value="Unassembled WGS sequence"/>
</dbReference>
<dbReference type="FunFam" id="3.30.300.30:FF:000010">
    <property type="entry name" value="Enterobactin synthetase component F"/>
    <property type="match status" value="2"/>
</dbReference>
<dbReference type="InterPro" id="IPR036736">
    <property type="entry name" value="ACP-like_sf"/>
</dbReference>
<reference evidence="6" key="1">
    <citation type="journal article" date="2020" name="Fungal Divers.">
        <title>Resolving the Mortierellaceae phylogeny through synthesis of multi-gene phylogenetics and phylogenomics.</title>
        <authorList>
            <person name="Vandepol N."/>
            <person name="Liber J."/>
            <person name="Desiro A."/>
            <person name="Na H."/>
            <person name="Kennedy M."/>
            <person name="Barry K."/>
            <person name="Grigoriev I.V."/>
            <person name="Miller A.N."/>
            <person name="O'Donnell K."/>
            <person name="Stajich J.E."/>
            <person name="Bonito G."/>
        </authorList>
    </citation>
    <scope>NUCLEOTIDE SEQUENCE</scope>
    <source>
        <strain evidence="6">NVP60</strain>
    </source>
</reference>
<dbReference type="Gene3D" id="3.30.559.30">
    <property type="entry name" value="Nonribosomal peptide synthetase, condensation domain"/>
    <property type="match status" value="1"/>
</dbReference>
<dbReference type="InterPro" id="IPR020845">
    <property type="entry name" value="AMP-binding_CS"/>
</dbReference>
<dbReference type="PROSITE" id="PS00012">
    <property type="entry name" value="PHOSPHOPANTETHEINE"/>
    <property type="match status" value="2"/>
</dbReference>
<dbReference type="Pfam" id="PF13193">
    <property type="entry name" value="AMP-binding_C"/>
    <property type="match status" value="2"/>
</dbReference>
<dbReference type="SMART" id="SM00823">
    <property type="entry name" value="PKS_PP"/>
    <property type="match status" value="2"/>
</dbReference>
<keyword evidence="3" id="KW-0436">Ligase</keyword>
<evidence type="ECO:0000256" key="3">
    <source>
        <dbReference type="ARBA" id="ARBA00022598"/>
    </source>
</evidence>
<dbReference type="Gene3D" id="3.30.300.30">
    <property type="match status" value="2"/>
</dbReference>
<dbReference type="NCBIfam" id="TIGR01733">
    <property type="entry name" value="AA-adenyl-dom"/>
    <property type="match status" value="2"/>
</dbReference>
<proteinExistence type="inferred from homology"/>
<dbReference type="EMBL" id="JAAAIN010002195">
    <property type="protein sequence ID" value="KAG0295883.1"/>
    <property type="molecule type" value="Genomic_DNA"/>
</dbReference>
<dbReference type="PROSITE" id="PS50075">
    <property type="entry name" value="CARRIER"/>
    <property type="match status" value="2"/>
</dbReference>
<dbReference type="Pfam" id="PF00668">
    <property type="entry name" value="Condensation"/>
    <property type="match status" value="1"/>
</dbReference>
<dbReference type="Gene3D" id="3.30.559.10">
    <property type="entry name" value="Chloramphenicol acetyltransferase-like domain"/>
    <property type="match status" value="1"/>
</dbReference>
<dbReference type="InterPro" id="IPR045851">
    <property type="entry name" value="AMP-bd_C_sf"/>
</dbReference>
<dbReference type="CDD" id="cd19544">
    <property type="entry name" value="E-C_NRPS"/>
    <property type="match status" value="1"/>
</dbReference>
<sequence length="1569" mass="171910">VPAALATPLLRLTSSNVNNTDALIANLDPVVRSSLDTAYVMYTSGSTGTPKGVLVPHRAIARLVINNGYADIGTDDRVAFSANPAFDASTFEVWAPLLNGGTLVVIDHDTVLMPYAFVHILQEKRISIMWLTVGLFNQLAVSLEPVFPQLKTLIVGGDALDASVIAQVLRNAPPQRLINGYGPTESTTFATTYSIVSPPEEGASIPIGRPIANTRVYLLDTHGQPVPFGAVGELYIGGAGVARGYLNRPALTAERFLTDPFSDHEDARMYKTGDLARYLPDGNLEFLGRNDQQIKIRGFRIELGEIEARLVEHPQVREAAVLVLGKDSDKRLIAYVVAKADESLASTLRTHLAANLPEYMMPTAFVRLDAMPLTPNGKLDRRVLPTPDDEAFARQAYEAPQGEIETALANIWAELLNIEQISRHDSFFALGGHSLLAVQMIQRLRRIGLTVSVRTLFDTPTLSVLAQSLDPLREVTTPPNLITLNTTTLTPDLLPLIDLTQAEIDRIVEQTPGGLANIQDIYALSPLQDGILFHHLLATEGDPYLLIAQMAFANRALLGRYLSAIQQVVNRHDILRTAFVWESVSSTAQVVWRHAPLSITELTLDPADGPITEQLIQRFDPRQHRIDLTQAPLLRFVIAQDSNGRWLLIQLLHHLIGDHSTLEVMQAEIQTFLDSRGDTLPAPQPFRNLIAQTRLGLSQQDHERFFTEMLADVEEPTLPFSLAEVHGNGAQVTESHRMLGQNLNDRLRAQAKQWGVGLASLCHLAFALVLGRVSAQQQVVFGTVLFGRMQAGEGADRAMGLFINTLPLRVDLDDHSVQHCVHQTHARLAALLEHEHASLALAQRCSGVPAGAPLFSALLNYRHNAMPSGENLTVSGMELLGGQERTNYPFTLSVEDFGSGLGLTVQVVQPLDPAQVCGYMEQTLQSLAEALELKPDMPVWPLEVLPIEEREHLLQTWNATAAPYPEHQCIHQLFEEHVTRTPKATALVYEDQVWSYAGLNAHANRLAHQLIKLGVQPGDYIATLLERSVELVVAQLAILKVGAVYVPMDPQTPAQRQAWLVADCAARLLIIDARTQVPATLPTPLLRLTSRNANDIDAPIENLEPVVRSSLDTAYVMYTSGSTGTPKGVLVPHCAIARLVINNGYIDIGTDDRVAFAANPAFDASTFEVWAPLLNGGTLVVIDHDTVLKPDTFVRTLQKERISIMWLTVGLFNQLAEVLEPVFPQFKTLIVGGDALDASVIAQVLRNTPPQQLINGYGPTESTTFATTYSIVSPPEEGASIPIGRPIANTRVYLLDTHGQPVPLGAVGAVGELYIGGAGVALGYLNRPELTAERFLSDPFSNHENARMYKTGDLARYLPDGNLEFLGRNDHQIKIRGFRIELGEIEAHLVKHPQVREAVVLLLGKDSDKQLVAYVVAESDEQLAHTLRVHLVASLPEYMVPAAFVRLDAMPLTPNGKLDRRALPTPDGGAFARQAYEAPQGEIETALAAIWAELLGLERVSRHDSFFALGGHSLLAVQMANHIHTTLGVEITIRTLFEAPTTRINPSMAYKLEDSMGLPRLQKLSTPWC</sequence>
<dbReference type="InterPro" id="IPR009081">
    <property type="entry name" value="PP-bd_ACP"/>
</dbReference>
<dbReference type="InterPro" id="IPR006162">
    <property type="entry name" value="Ppantetheine_attach_site"/>
</dbReference>
<dbReference type="NCBIfam" id="NF003417">
    <property type="entry name" value="PRK04813.1"/>
    <property type="match status" value="2"/>
</dbReference>
<dbReference type="GO" id="GO:0044550">
    <property type="term" value="P:secondary metabolite biosynthetic process"/>
    <property type="evidence" value="ECO:0007669"/>
    <property type="project" value="TreeGrafter"/>
</dbReference>
<dbReference type="InterPro" id="IPR023213">
    <property type="entry name" value="CAT-like_dom_sf"/>
</dbReference>
<dbReference type="GO" id="GO:0005737">
    <property type="term" value="C:cytoplasm"/>
    <property type="evidence" value="ECO:0007669"/>
    <property type="project" value="TreeGrafter"/>
</dbReference>
<evidence type="ECO:0000256" key="4">
    <source>
        <dbReference type="ARBA" id="ARBA00029454"/>
    </source>
</evidence>
<dbReference type="PANTHER" id="PTHR45527">
    <property type="entry name" value="NONRIBOSOMAL PEPTIDE SYNTHETASE"/>
    <property type="match status" value="1"/>
</dbReference>
<dbReference type="Gene3D" id="3.40.50.980">
    <property type="match status" value="4"/>
</dbReference>
<dbReference type="SUPFAM" id="SSF52777">
    <property type="entry name" value="CoA-dependent acyltransferases"/>
    <property type="match status" value="2"/>
</dbReference>
<dbReference type="OrthoDB" id="329835at2759"/>
<dbReference type="Gene3D" id="3.40.50.1820">
    <property type="entry name" value="alpha/beta hydrolase"/>
    <property type="match status" value="1"/>
</dbReference>
<dbReference type="FunFam" id="2.30.38.10:FF:000001">
    <property type="entry name" value="Non-ribosomal peptide synthetase PvdI"/>
    <property type="match status" value="2"/>
</dbReference>
<evidence type="ECO:0000256" key="2">
    <source>
        <dbReference type="ARBA" id="ARBA00022553"/>
    </source>
</evidence>
<dbReference type="FunFam" id="3.40.50.12780:FF:000012">
    <property type="entry name" value="Non-ribosomal peptide synthetase"/>
    <property type="match status" value="1"/>
</dbReference>
<dbReference type="GO" id="GO:0016874">
    <property type="term" value="F:ligase activity"/>
    <property type="evidence" value="ECO:0007669"/>
    <property type="project" value="UniProtKB-KW"/>
</dbReference>
<dbReference type="Pfam" id="PF00550">
    <property type="entry name" value="PP-binding"/>
    <property type="match status" value="2"/>
</dbReference>
<dbReference type="Gene3D" id="1.10.1200.10">
    <property type="entry name" value="ACP-like"/>
    <property type="match status" value="1"/>
</dbReference>
<feature type="domain" description="Carrier" evidence="5">
    <location>
        <begin position="399"/>
        <end position="473"/>
    </location>
</feature>
<dbReference type="InterPro" id="IPR029058">
    <property type="entry name" value="AB_hydrolase_fold"/>
</dbReference>
<accession>A0A9P6QSU2</accession>
<keyword evidence="7" id="KW-1185">Reference proteome</keyword>
<dbReference type="CDD" id="cd12117">
    <property type="entry name" value="A_NRPS_Srf_like"/>
    <property type="match status" value="2"/>
</dbReference>
<protein>
    <recommendedName>
        <fullName evidence="5">Carrier domain-containing protein</fullName>
    </recommendedName>
</protein>
<dbReference type="SUPFAM" id="SSF56801">
    <property type="entry name" value="Acetyl-CoA synthetase-like"/>
    <property type="match status" value="2"/>
</dbReference>
<evidence type="ECO:0000256" key="1">
    <source>
        <dbReference type="ARBA" id="ARBA00022450"/>
    </source>
</evidence>
<keyword evidence="2" id="KW-0597">Phosphoprotein</keyword>
<name>A0A9P6QSU2_9FUNG</name>
<dbReference type="FunFam" id="3.40.50.980:FF:000001">
    <property type="entry name" value="Non-ribosomal peptide synthetase"/>
    <property type="match status" value="1"/>
</dbReference>
<organism evidence="6 7">
    <name type="scientific">Linnemannia gamsii</name>
    <dbReference type="NCBI Taxonomy" id="64522"/>
    <lineage>
        <taxon>Eukaryota</taxon>
        <taxon>Fungi</taxon>
        <taxon>Fungi incertae sedis</taxon>
        <taxon>Mucoromycota</taxon>
        <taxon>Mortierellomycotina</taxon>
        <taxon>Mortierellomycetes</taxon>
        <taxon>Mortierellales</taxon>
        <taxon>Mortierellaceae</taxon>
        <taxon>Linnemannia</taxon>
    </lineage>
</organism>
<dbReference type="FunFam" id="1.10.1200.10:FF:000005">
    <property type="entry name" value="Nonribosomal peptide synthetase 1"/>
    <property type="match status" value="1"/>
</dbReference>
<dbReference type="FunFam" id="1.10.1200.10:FF:000016">
    <property type="entry name" value="Non-ribosomal peptide synthase"/>
    <property type="match status" value="1"/>
</dbReference>
<evidence type="ECO:0000259" key="5">
    <source>
        <dbReference type="PROSITE" id="PS50075"/>
    </source>
</evidence>
<comment type="caution">
    <text evidence="6">The sequence shown here is derived from an EMBL/GenBank/DDBJ whole genome shotgun (WGS) entry which is preliminary data.</text>
</comment>
<dbReference type="GO" id="GO:0043041">
    <property type="term" value="P:amino acid activation for nonribosomal peptide biosynthetic process"/>
    <property type="evidence" value="ECO:0007669"/>
    <property type="project" value="TreeGrafter"/>
</dbReference>
<dbReference type="Pfam" id="PF00501">
    <property type="entry name" value="AMP-binding"/>
    <property type="match status" value="2"/>
</dbReference>
<dbReference type="InterPro" id="IPR025110">
    <property type="entry name" value="AMP-bd_C"/>
</dbReference>
<dbReference type="InterPro" id="IPR001242">
    <property type="entry name" value="Condensation_dom"/>
</dbReference>
<keyword evidence="1" id="KW-0596">Phosphopantetheine</keyword>
<comment type="similarity">
    <text evidence="4">Belongs to the NRP synthetase family.</text>
</comment>
<feature type="domain" description="Carrier" evidence="5">
    <location>
        <begin position="1478"/>
        <end position="1553"/>
    </location>
</feature>
<dbReference type="GO" id="GO:0072330">
    <property type="term" value="P:monocarboxylic acid biosynthetic process"/>
    <property type="evidence" value="ECO:0007669"/>
    <property type="project" value="UniProtKB-ARBA"/>
</dbReference>
<evidence type="ECO:0000313" key="7">
    <source>
        <dbReference type="Proteomes" id="UP000823405"/>
    </source>
</evidence>
<gene>
    <name evidence="6" type="ORF">BGZ97_004688</name>
</gene>
<dbReference type="InterPro" id="IPR020806">
    <property type="entry name" value="PKS_PP-bd"/>
</dbReference>
<evidence type="ECO:0000313" key="6">
    <source>
        <dbReference type="EMBL" id="KAG0295883.1"/>
    </source>
</evidence>
<dbReference type="SUPFAM" id="SSF47336">
    <property type="entry name" value="ACP-like"/>
    <property type="match status" value="2"/>
</dbReference>
<dbReference type="PANTHER" id="PTHR45527:SF1">
    <property type="entry name" value="FATTY ACID SYNTHASE"/>
    <property type="match status" value="1"/>
</dbReference>
<dbReference type="InterPro" id="IPR000873">
    <property type="entry name" value="AMP-dep_synth/lig_dom"/>
</dbReference>